<gene>
    <name evidence="7" type="primary">dapD</name>
    <name evidence="9" type="ORF">FYJ24_01445</name>
</gene>
<name>A0A6N7VP01_9ACTO</name>
<evidence type="ECO:0000259" key="8">
    <source>
        <dbReference type="Pfam" id="PF14789"/>
    </source>
</evidence>
<dbReference type="Pfam" id="PF14789">
    <property type="entry name" value="THDPS_M"/>
    <property type="match status" value="1"/>
</dbReference>
<dbReference type="InterPro" id="IPR011004">
    <property type="entry name" value="Trimer_LpxA-like_sf"/>
</dbReference>
<dbReference type="GO" id="GO:0009089">
    <property type="term" value="P:lysine biosynthetic process via diaminopimelate"/>
    <property type="evidence" value="ECO:0007669"/>
    <property type="project" value="UniProtKB-UniRule"/>
</dbReference>
<keyword evidence="2 7" id="KW-0028">Amino-acid biosynthesis</keyword>
<evidence type="ECO:0000256" key="4">
    <source>
        <dbReference type="ARBA" id="ARBA00022915"/>
    </source>
</evidence>
<feature type="active site" description="Acyl-anhydride intermediate" evidence="7">
    <location>
        <position position="194"/>
    </location>
</feature>
<evidence type="ECO:0000256" key="2">
    <source>
        <dbReference type="ARBA" id="ARBA00022605"/>
    </source>
</evidence>
<dbReference type="Gene3D" id="3.30.60.70">
    <property type="entry name" value="Trimeric LpxA-like enzymes"/>
    <property type="match status" value="1"/>
</dbReference>
<keyword evidence="5 7" id="KW-0457">Lysine biosynthesis</keyword>
<feature type="binding site" evidence="7">
    <location>
        <position position="214"/>
    </location>
    <ligand>
        <name>succinyl-CoA</name>
        <dbReference type="ChEBI" id="CHEBI:57292"/>
    </ligand>
</feature>
<dbReference type="Pfam" id="PF14602">
    <property type="entry name" value="Hexapep_2"/>
    <property type="match status" value="1"/>
</dbReference>
<dbReference type="InterPro" id="IPR038361">
    <property type="entry name" value="THDPS_M_sf"/>
</dbReference>
<evidence type="ECO:0000256" key="3">
    <source>
        <dbReference type="ARBA" id="ARBA00022679"/>
    </source>
</evidence>
<comment type="pathway">
    <text evidence="7">Amino-acid biosynthesis; L-lysine biosynthesis via DAP pathway; LL-2,6-diaminopimelate from (S)-tetrahydrodipicolinate (succinylase route): step 1/3.</text>
</comment>
<feature type="domain" description="2,3,4,5-tetrahydropyridine-2,6-dicarboxylate N-succinyltransferase middle" evidence="8">
    <location>
        <begin position="104"/>
        <end position="144"/>
    </location>
</feature>
<feature type="binding site" evidence="7">
    <location>
        <begin position="252"/>
        <end position="253"/>
    </location>
    <ligand>
        <name>succinyl-CoA</name>
        <dbReference type="ChEBI" id="CHEBI:57292"/>
    </ligand>
</feature>
<sequence>MTSFLAWGIGLATVTESGRTLDVWYPDPHLGPMPDGGDPKLLDQLSTLERKDEARNVHTQVVRCTADLEDQPSSTADAYLRLHLLSHRLVKPNTINLDGIVSRLPNVVWTSAGPCSPENFEETRFRLRARLGHPLAVHGVDKFPPMVNYVIPAGVRIADGARVRLGAHLAEGTTVAHAAIINSNAGTLGRSLIEGRVAQGVTVGEDSDVGGGASTMGTWAGAGREKVSIGRRCLLGANSGLAIPLGDDCVVESGLYLTAATQVALMTTGGVVPGSSGRFIDPPIVPARDLAGASNVLFRRNSQNGRVEALARAGKPITLPDGTTPSR</sequence>
<evidence type="ECO:0000313" key="10">
    <source>
        <dbReference type="Proteomes" id="UP000470875"/>
    </source>
</evidence>
<feature type="binding site" evidence="7">
    <location>
        <begin position="299"/>
        <end position="302"/>
    </location>
    <ligand>
        <name>succinyl-CoA</name>
        <dbReference type="ChEBI" id="CHEBI:57292"/>
    </ligand>
</feature>
<keyword evidence="6 7" id="KW-0012">Acyltransferase</keyword>
<keyword evidence="4 7" id="KW-0220">Diaminopimelate biosynthesis</keyword>
<dbReference type="EMBL" id="VULO01000001">
    <property type="protein sequence ID" value="MSS83449.1"/>
    <property type="molecule type" value="Genomic_DNA"/>
</dbReference>
<evidence type="ECO:0000313" key="9">
    <source>
        <dbReference type="EMBL" id="MSS83449.1"/>
    </source>
</evidence>
<keyword evidence="10" id="KW-1185">Reference proteome</keyword>
<protein>
    <recommendedName>
        <fullName evidence="7">2,3,4,5-tetrahydropyridine-2,6-dicarboxylate N-succinyltransferase</fullName>
        <ecNumber evidence="7">2.3.1.117</ecNumber>
    </recommendedName>
    <alternativeName>
        <fullName evidence="7">Tetrahydrodipicolinate N-succinyltransferase</fullName>
        <shortName evidence="7">THDP succinyltransferase</shortName>
        <shortName evidence="7">THP succinyltransferase</shortName>
    </alternativeName>
    <alternativeName>
        <fullName evidence="7">Tetrahydropicolinate succinylase</fullName>
    </alternativeName>
</protein>
<evidence type="ECO:0000256" key="1">
    <source>
        <dbReference type="ARBA" id="ARBA00022490"/>
    </source>
</evidence>
<evidence type="ECO:0000256" key="5">
    <source>
        <dbReference type="ARBA" id="ARBA00023154"/>
    </source>
</evidence>
<comment type="subunit">
    <text evidence="7">Homotrimer.</text>
</comment>
<feature type="binding site" evidence="7">
    <location>
        <position position="237"/>
    </location>
    <ligand>
        <name>succinyl-CoA</name>
        <dbReference type="ChEBI" id="CHEBI:57292"/>
    </ligand>
</feature>
<comment type="function">
    <text evidence="7">Catalyzes the conversion of the cyclic tetrahydrodipicolinate (THDP) into the acyclic N-succinyl-L-2-amino-6-oxopimelate using succinyl-CoA.</text>
</comment>
<dbReference type="GO" id="GO:0008666">
    <property type="term" value="F:2,3,4,5-tetrahydropyridine-2,6-dicarboxylate N-succinyltransferase activity"/>
    <property type="evidence" value="ECO:0007669"/>
    <property type="project" value="UniProtKB-UniRule"/>
</dbReference>
<dbReference type="GO" id="GO:0019877">
    <property type="term" value="P:diaminopimelate biosynthetic process"/>
    <property type="evidence" value="ECO:0007669"/>
    <property type="project" value="UniProtKB-UniRule"/>
</dbReference>
<reference evidence="9 10" key="1">
    <citation type="submission" date="2019-08" db="EMBL/GenBank/DDBJ databases">
        <title>In-depth cultivation of the pig gut microbiome towards novel bacterial diversity and tailored functional studies.</title>
        <authorList>
            <person name="Wylensek D."/>
            <person name="Hitch T.C.A."/>
            <person name="Clavel T."/>
        </authorList>
    </citation>
    <scope>NUCLEOTIDE SEQUENCE [LARGE SCALE GENOMIC DNA]</scope>
    <source>
        <strain evidence="9 10">WB03_NA08</strain>
    </source>
</reference>
<comment type="similarity">
    <text evidence="7">Belongs to the type 2 tetrahydrodipicolinate N-succinyltransferase family.</text>
</comment>
<dbReference type="GO" id="GO:0005737">
    <property type="term" value="C:cytoplasm"/>
    <property type="evidence" value="ECO:0007669"/>
    <property type="project" value="UniProtKB-SubCell"/>
</dbReference>
<dbReference type="Gene3D" id="3.30.70.2010">
    <property type="match status" value="1"/>
</dbReference>
<comment type="catalytic activity">
    <reaction evidence="7">
        <text>(S)-2,3,4,5-tetrahydrodipicolinate + succinyl-CoA + H2O = (S)-2-succinylamino-6-oxoheptanedioate + CoA</text>
        <dbReference type="Rhea" id="RHEA:17325"/>
        <dbReference type="ChEBI" id="CHEBI:15377"/>
        <dbReference type="ChEBI" id="CHEBI:15685"/>
        <dbReference type="ChEBI" id="CHEBI:16845"/>
        <dbReference type="ChEBI" id="CHEBI:57287"/>
        <dbReference type="ChEBI" id="CHEBI:57292"/>
        <dbReference type="EC" id="2.3.1.117"/>
    </reaction>
</comment>
<organism evidence="9 10">
    <name type="scientific">Scrofimicrobium canadense</name>
    <dbReference type="NCBI Taxonomy" id="2652290"/>
    <lineage>
        <taxon>Bacteria</taxon>
        <taxon>Bacillati</taxon>
        <taxon>Actinomycetota</taxon>
        <taxon>Actinomycetes</taxon>
        <taxon>Actinomycetales</taxon>
        <taxon>Actinomycetaceae</taxon>
        <taxon>Scrofimicrobium</taxon>
    </lineage>
</organism>
<dbReference type="Proteomes" id="UP000470875">
    <property type="component" value="Unassembled WGS sequence"/>
</dbReference>
<dbReference type="UniPathway" id="UPA00034">
    <property type="reaction ID" value="UER00019"/>
</dbReference>
<feature type="binding site" evidence="7">
    <location>
        <position position="196"/>
    </location>
    <ligand>
        <name>succinyl-CoA</name>
        <dbReference type="ChEBI" id="CHEBI:57292"/>
    </ligand>
</feature>
<dbReference type="InterPro" id="IPR032784">
    <property type="entry name" value="THDPS_M"/>
</dbReference>
<dbReference type="InterPro" id="IPR026586">
    <property type="entry name" value="Type2_DapD"/>
</dbReference>
<keyword evidence="3 7" id="KW-0808">Transferase</keyword>
<dbReference type="RefSeq" id="WP_154542852.1">
    <property type="nucleotide sequence ID" value="NZ_VULO01000001.1"/>
</dbReference>
<accession>A0A6N7VP01</accession>
<dbReference type="InterPro" id="IPR001451">
    <property type="entry name" value="Hexapep"/>
</dbReference>
<evidence type="ECO:0000256" key="7">
    <source>
        <dbReference type="HAMAP-Rule" id="MF_02122"/>
    </source>
</evidence>
<proteinExistence type="inferred from homology"/>
<comment type="caution">
    <text evidence="9">The sequence shown here is derived from an EMBL/GenBank/DDBJ whole genome shotgun (WGS) entry which is preliminary data.</text>
</comment>
<keyword evidence="1 7" id="KW-0963">Cytoplasm</keyword>
<dbReference type="AlphaFoldDB" id="A0A6N7VP01"/>
<feature type="binding site" evidence="7">
    <location>
        <position position="211"/>
    </location>
    <ligand>
        <name>succinyl-CoA</name>
        <dbReference type="ChEBI" id="CHEBI:57292"/>
    </ligand>
</feature>
<dbReference type="SUPFAM" id="SSF51161">
    <property type="entry name" value="Trimeric LpxA-like enzymes"/>
    <property type="match status" value="1"/>
</dbReference>
<comment type="subcellular location">
    <subcellularLocation>
        <location evidence="7">Cytoplasm</location>
    </subcellularLocation>
</comment>
<evidence type="ECO:0000256" key="6">
    <source>
        <dbReference type="ARBA" id="ARBA00023315"/>
    </source>
</evidence>
<dbReference type="EC" id="2.3.1.117" evidence="7"/>
<dbReference type="CDD" id="cd04649">
    <property type="entry name" value="LbH_THP_succinylT_putative"/>
    <property type="match status" value="1"/>
</dbReference>
<dbReference type="HAMAP" id="MF_02122">
    <property type="entry name" value="DapD_type2"/>
    <property type="match status" value="1"/>
</dbReference>
<comment type="caution">
    <text evidence="7">Lacks conserved residue(s) required for the propagation of feature annotation.</text>
</comment>
<dbReference type="Gene3D" id="2.160.10.10">
    <property type="entry name" value="Hexapeptide repeat proteins"/>
    <property type="match status" value="1"/>
</dbReference>